<feature type="domain" description="Anaphase-promoting complex subunit 4 long" evidence="8">
    <location>
        <begin position="322"/>
        <end position="517"/>
    </location>
</feature>
<dbReference type="Proteomes" id="UP001309876">
    <property type="component" value="Unassembled WGS sequence"/>
</dbReference>
<proteinExistence type="predicted"/>
<accession>A0AAN7SLB1</accession>
<evidence type="ECO:0000256" key="5">
    <source>
        <dbReference type="ARBA" id="ARBA00023306"/>
    </source>
</evidence>
<dbReference type="Pfam" id="PF12894">
    <property type="entry name" value="ANAPC4_WD40"/>
    <property type="match status" value="1"/>
</dbReference>
<evidence type="ECO:0000259" key="7">
    <source>
        <dbReference type="Pfam" id="PF12894"/>
    </source>
</evidence>
<sequence>MDLLAVFPQTPSSDQAIDALASKQSSTEYGEEEDEVLIEIYRLNGQKVWTISIDGNDGAIGVIDVAWRDDGVILAVVTSDNMVRLVNSFSGKVVQSYSSTSAVPPPAAETNAPKSPSKKRKSAAREQEPQKRRCIPTCIHYSTHFSDTKNAQTQLRSAKKERGVELDDLLGFNVDVEQTLKLKADLPREIANIDVEQYLPKLATLPANGMGDDDVFSSRTSIDTMFHPVINGGRHMTDITTIAQSDGHVHLRVFDSFEVGDVDLNNTPNKPKGCRFGKVRQVAGHPLSKKLCVMVEEEAVKPSTRQKQPSSDATSSRPSLHSLSLNLDFLEQSSLTFPILATKATQLHNLLRYLRQIESQMAREVKTAFDLPVRFLRNLEEDLKEQDGEGSTFKTSAYHALLTGEVHGKFKEWLAEVLGDRGVKRWDKAVHECLELVRRLVNENWNPAVERAGVVVSRLTGLAMADATFGVDQEILDGLQDTVSVMAVLGEDLLRDVGAEITGFNAFMQWLKREVEMAGLEDTSEKLDEMREASDHADVGKVITYISEGLNSTSVKKYIQETGSEPAVEIEKGPTLYEQFKKNREAGQKLDSLWSLKSLTDRLGQQTGKMFQQVAMKLRKGVKVEYLCRAGDALDEVLCQCRMVRVHGKDELDNIEDSGADEDGKQSTEEPDDIHSKEYDLSEPWLLAPSSEMAGTIVCERSRTGGFATPFERSLICTVPDVTKVLDLKFADDKELLVLVVCAGRTKIVSVTLGASPLHSERHVFGGQSDGYVKAGLQPGKLEVNGRKGRRTVTVLDEQGRGYGVFDLDTSEDQGPKDDDVVMS</sequence>
<gene>
    <name evidence="9" type="ORF">LTR05_008618</name>
</gene>
<evidence type="ECO:0000313" key="9">
    <source>
        <dbReference type="EMBL" id="KAK5080371.1"/>
    </source>
</evidence>
<dbReference type="PANTHER" id="PTHR13260">
    <property type="entry name" value="ANAPHASE PROMOTING COMPLEX SUBUNIT 4 APC4"/>
    <property type="match status" value="1"/>
</dbReference>
<organism evidence="9 10">
    <name type="scientific">Lithohypha guttulata</name>
    <dbReference type="NCBI Taxonomy" id="1690604"/>
    <lineage>
        <taxon>Eukaryota</taxon>
        <taxon>Fungi</taxon>
        <taxon>Dikarya</taxon>
        <taxon>Ascomycota</taxon>
        <taxon>Pezizomycotina</taxon>
        <taxon>Eurotiomycetes</taxon>
        <taxon>Chaetothyriomycetidae</taxon>
        <taxon>Chaetothyriales</taxon>
        <taxon>Trichomeriaceae</taxon>
        <taxon>Lithohypha</taxon>
    </lineage>
</organism>
<reference evidence="9 10" key="1">
    <citation type="submission" date="2023-08" db="EMBL/GenBank/DDBJ databases">
        <title>Black Yeasts Isolated from many extreme environments.</title>
        <authorList>
            <person name="Coleine C."/>
            <person name="Stajich J.E."/>
            <person name="Selbmann L."/>
        </authorList>
    </citation>
    <scope>NUCLEOTIDE SEQUENCE [LARGE SCALE GENOMIC DNA]</scope>
    <source>
        <strain evidence="9 10">CCFEE 5910</strain>
    </source>
</reference>
<dbReference type="AlphaFoldDB" id="A0AAN7SLB1"/>
<name>A0AAN7SLB1_9EURO</name>
<dbReference type="Pfam" id="PF12896">
    <property type="entry name" value="ANAPC4"/>
    <property type="match status" value="1"/>
</dbReference>
<evidence type="ECO:0000256" key="3">
    <source>
        <dbReference type="ARBA" id="ARBA00022776"/>
    </source>
</evidence>
<dbReference type="InterPro" id="IPR024977">
    <property type="entry name" value="Apc4-like_WD40_dom"/>
</dbReference>
<keyword evidence="5" id="KW-0131">Cell cycle</keyword>
<evidence type="ECO:0000256" key="6">
    <source>
        <dbReference type="SAM" id="MobiDB-lite"/>
    </source>
</evidence>
<evidence type="ECO:0000313" key="10">
    <source>
        <dbReference type="Proteomes" id="UP001309876"/>
    </source>
</evidence>
<evidence type="ECO:0000256" key="2">
    <source>
        <dbReference type="ARBA" id="ARBA00022618"/>
    </source>
</evidence>
<feature type="compositionally biased region" description="Polar residues" evidence="6">
    <location>
        <begin position="303"/>
        <end position="319"/>
    </location>
</feature>
<dbReference type="GO" id="GO:0051301">
    <property type="term" value="P:cell division"/>
    <property type="evidence" value="ECO:0007669"/>
    <property type="project" value="UniProtKB-KW"/>
</dbReference>
<keyword evidence="3" id="KW-0498">Mitosis</keyword>
<comment type="caution">
    <text evidence="9">The sequence shown here is derived from an EMBL/GenBank/DDBJ whole genome shotgun (WGS) entry which is preliminary data.</text>
</comment>
<dbReference type="InterPro" id="IPR011047">
    <property type="entry name" value="Quinoprotein_ADH-like_sf"/>
</dbReference>
<keyword evidence="10" id="KW-1185">Reference proteome</keyword>
<evidence type="ECO:0000256" key="1">
    <source>
        <dbReference type="ARBA" id="ARBA00016067"/>
    </source>
</evidence>
<evidence type="ECO:0000259" key="8">
    <source>
        <dbReference type="Pfam" id="PF12896"/>
    </source>
</evidence>
<feature type="region of interest" description="Disordered" evidence="6">
    <location>
        <begin position="98"/>
        <end position="130"/>
    </location>
</feature>
<dbReference type="GO" id="GO:0070979">
    <property type="term" value="P:protein K11-linked ubiquitination"/>
    <property type="evidence" value="ECO:0007669"/>
    <property type="project" value="TreeGrafter"/>
</dbReference>
<dbReference type="SUPFAM" id="SSF50998">
    <property type="entry name" value="Quinoprotein alcohol dehydrogenase-like"/>
    <property type="match status" value="1"/>
</dbReference>
<dbReference type="EMBL" id="JAVRRJ010000015">
    <property type="protein sequence ID" value="KAK5080371.1"/>
    <property type="molecule type" value="Genomic_DNA"/>
</dbReference>
<dbReference type="GO" id="GO:0034399">
    <property type="term" value="C:nuclear periphery"/>
    <property type="evidence" value="ECO:0007669"/>
    <property type="project" value="TreeGrafter"/>
</dbReference>
<dbReference type="InterPro" id="IPR024790">
    <property type="entry name" value="APC4_long_dom"/>
</dbReference>
<feature type="domain" description="Anaphase-promoting complex subunit 4-like WD40" evidence="7">
    <location>
        <begin position="38"/>
        <end position="102"/>
    </location>
</feature>
<dbReference type="InterPro" id="IPR024789">
    <property type="entry name" value="APC4"/>
</dbReference>
<feature type="region of interest" description="Disordered" evidence="6">
    <location>
        <begin position="652"/>
        <end position="675"/>
    </location>
</feature>
<dbReference type="GO" id="GO:0031145">
    <property type="term" value="P:anaphase-promoting complex-dependent catabolic process"/>
    <property type="evidence" value="ECO:0007669"/>
    <property type="project" value="InterPro"/>
</dbReference>
<dbReference type="GO" id="GO:0005680">
    <property type="term" value="C:anaphase-promoting complex"/>
    <property type="evidence" value="ECO:0007669"/>
    <property type="project" value="InterPro"/>
</dbReference>
<keyword evidence="2" id="KW-0132">Cell division</keyword>
<feature type="region of interest" description="Disordered" evidence="6">
    <location>
        <begin position="299"/>
        <end position="319"/>
    </location>
</feature>
<protein>
    <recommendedName>
        <fullName evidence="1">Anaphase-promoting complex subunit 4</fullName>
    </recommendedName>
</protein>
<feature type="compositionally biased region" description="Basic and acidic residues" evidence="6">
    <location>
        <begin position="662"/>
        <end position="675"/>
    </location>
</feature>
<evidence type="ECO:0000256" key="4">
    <source>
        <dbReference type="ARBA" id="ARBA00022786"/>
    </source>
</evidence>
<keyword evidence="4" id="KW-0833">Ubl conjugation pathway</keyword>
<dbReference type="PANTHER" id="PTHR13260:SF0">
    <property type="entry name" value="ANAPHASE-PROMOTING COMPLEX SUBUNIT 4"/>
    <property type="match status" value="1"/>
</dbReference>